<dbReference type="InterPro" id="IPR000595">
    <property type="entry name" value="cNMP-bd_dom"/>
</dbReference>
<dbReference type="CDD" id="cd00038">
    <property type="entry name" value="CAP_ED"/>
    <property type="match status" value="1"/>
</dbReference>
<keyword evidence="3" id="KW-1185">Reference proteome</keyword>
<dbReference type="KEGG" id="fmr:Fuma_00865"/>
<dbReference type="InterPro" id="IPR050397">
    <property type="entry name" value="Env_Response_Regulators"/>
</dbReference>
<accession>A0A1P8WB47</accession>
<dbReference type="STRING" id="1891926.Fuma_00865"/>
<dbReference type="Pfam" id="PF00027">
    <property type="entry name" value="cNMP_binding"/>
    <property type="match status" value="1"/>
</dbReference>
<dbReference type="PANTHER" id="PTHR24567">
    <property type="entry name" value="CRP FAMILY TRANSCRIPTIONAL REGULATORY PROTEIN"/>
    <property type="match status" value="1"/>
</dbReference>
<dbReference type="EMBL" id="CP017641">
    <property type="protein sequence ID" value="APZ91279.1"/>
    <property type="molecule type" value="Genomic_DNA"/>
</dbReference>
<reference evidence="2 3" key="1">
    <citation type="journal article" date="2016" name="Front. Microbiol.">
        <title>Fuerstia marisgermanicae gen. nov., sp. nov., an Unusual Member of the Phylum Planctomycetes from the German Wadden Sea.</title>
        <authorList>
            <person name="Kohn T."/>
            <person name="Heuer A."/>
            <person name="Jogler M."/>
            <person name="Vollmers J."/>
            <person name="Boedeker C."/>
            <person name="Bunk B."/>
            <person name="Rast P."/>
            <person name="Borchert D."/>
            <person name="Glockner I."/>
            <person name="Freese H.M."/>
            <person name="Klenk H.P."/>
            <person name="Overmann J."/>
            <person name="Kaster A.K."/>
            <person name="Rohde M."/>
            <person name="Wiegand S."/>
            <person name="Jogler C."/>
        </authorList>
    </citation>
    <scope>NUCLEOTIDE SEQUENCE [LARGE SCALE GENOMIC DNA]</scope>
    <source>
        <strain evidence="2 3">NH11</strain>
    </source>
</reference>
<dbReference type="InterPro" id="IPR014710">
    <property type="entry name" value="RmlC-like_jellyroll"/>
</dbReference>
<dbReference type="Gene3D" id="2.60.120.10">
    <property type="entry name" value="Jelly Rolls"/>
    <property type="match status" value="1"/>
</dbReference>
<dbReference type="OrthoDB" id="61017at2"/>
<gene>
    <name evidence="2" type="ORF">Fuma_00865</name>
</gene>
<dbReference type="GO" id="GO:0003700">
    <property type="term" value="F:DNA-binding transcription factor activity"/>
    <property type="evidence" value="ECO:0007669"/>
    <property type="project" value="TreeGrafter"/>
</dbReference>
<dbReference type="InterPro" id="IPR018490">
    <property type="entry name" value="cNMP-bd_dom_sf"/>
</dbReference>
<keyword evidence="2" id="KW-0238">DNA-binding</keyword>
<dbReference type="PANTHER" id="PTHR24567:SF74">
    <property type="entry name" value="HTH-TYPE TRANSCRIPTIONAL REGULATOR ARCR"/>
    <property type="match status" value="1"/>
</dbReference>
<protein>
    <submittedName>
        <fullName evidence="2">DNA-binding transcriptional dual regulator Crp</fullName>
    </submittedName>
</protein>
<sequence length="245" mass="26899">MKISRYEYVTPESVSSLNRILRRGWRPVRESRSDQSAAESPTWLVLLEKECDLSPFVGDEIAAGVPVDFLQGVMLFDDFSDEEIRTVVNQCEIQSVAAYAELFNQGDVSEAIYVVLNGEVEVTLPELPVQGQSVVKLEPGGVFGESTFFSETPHTMSATAGESGATLLALDHVSFDEMFQAQVPAVLKLATNAARILAGRLQETDEWVWSLLTQSQQAQISASWRRYRHRVSGSGSDASGGFFGV</sequence>
<organism evidence="2 3">
    <name type="scientific">Fuerstiella marisgermanici</name>
    <dbReference type="NCBI Taxonomy" id="1891926"/>
    <lineage>
        <taxon>Bacteria</taxon>
        <taxon>Pseudomonadati</taxon>
        <taxon>Planctomycetota</taxon>
        <taxon>Planctomycetia</taxon>
        <taxon>Planctomycetales</taxon>
        <taxon>Planctomycetaceae</taxon>
        <taxon>Fuerstiella</taxon>
    </lineage>
</organism>
<feature type="domain" description="Cyclic nucleotide-binding" evidence="1">
    <location>
        <begin position="75"/>
        <end position="179"/>
    </location>
</feature>
<dbReference type="SUPFAM" id="SSF51206">
    <property type="entry name" value="cAMP-binding domain-like"/>
    <property type="match status" value="1"/>
</dbReference>
<evidence type="ECO:0000313" key="3">
    <source>
        <dbReference type="Proteomes" id="UP000187735"/>
    </source>
</evidence>
<proteinExistence type="predicted"/>
<dbReference type="RefSeq" id="WP_077023065.1">
    <property type="nucleotide sequence ID" value="NZ_CP017641.1"/>
</dbReference>
<evidence type="ECO:0000313" key="2">
    <source>
        <dbReference type="EMBL" id="APZ91279.1"/>
    </source>
</evidence>
<dbReference type="GO" id="GO:0003677">
    <property type="term" value="F:DNA binding"/>
    <property type="evidence" value="ECO:0007669"/>
    <property type="project" value="UniProtKB-KW"/>
</dbReference>
<dbReference type="AlphaFoldDB" id="A0A1P8WB47"/>
<dbReference type="GO" id="GO:0005829">
    <property type="term" value="C:cytosol"/>
    <property type="evidence" value="ECO:0007669"/>
    <property type="project" value="TreeGrafter"/>
</dbReference>
<dbReference type="PROSITE" id="PS50042">
    <property type="entry name" value="CNMP_BINDING_3"/>
    <property type="match status" value="1"/>
</dbReference>
<dbReference type="Proteomes" id="UP000187735">
    <property type="component" value="Chromosome"/>
</dbReference>
<evidence type="ECO:0000259" key="1">
    <source>
        <dbReference type="PROSITE" id="PS50042"/>
    </source>
</evidence>
<dbReference type="SMART" id="SM00100">
    <property type="entry name" value="cNMP"/>
    <property type="match status" value="1"/>
</dbReference>
<name>A0A1P8WB47_9PLAN</name>